<evidence type="ECO:0000313" key="3">
    <source>
        <dbReference type="Proteomes" id="UP000595064"/>
    </source>
</evidence>
<dbReference type="RefSeq" id="WP_016449238.1">
    <property type="nucleotide sequence ID" value="NZ_CP065748.1"/>
</dbReference>
<keyword evidence="3" id="KW-1185">Reference proteome</keyword>
<proteinExistence type="predicted"/>
<protein>
    <submittedName>
        <fullName evidence="2">Uncharacterized protein</fullName>
    </submittedName>
</protein>
<feature type="transmembrane region" description="Helical" evidence="1">
    <location>
        <begin position="21"/>
        <end position="42"/>
    </location>
</feature>
<dbReference type="KEGG" id="dla:I6G47_00185"/>
<dbReference type="AlphaFoldDB" id="A0A7T2YTB4"/>
<accession>A0A7T2YTB4</accession>
<dbReference type="GeneID" id="83663584"/>
<keyword evidence="1" id="KW-0812">Transmembrane</keyword>
<evidence type="ECO:0000256" key="1">
    <source>
        <dbReference type="SAM" id="Phobius"/>
    </source>
</evidence>
<reference evidence="2 3" key="1">
    <citation type="submission" date="2020-12" db="EMBL/GenBank/DDBJ databases">
        <title>FDA dAtabase for Regulatory Grade micrObial Sequences (FDA-ARGOS): Supporting development and validation of Infectious Disease Dx tests.</title>
        <authorList>
            <person name="Sproer C."/>
            <person name="Gronow S."/>
            <person name="Severitt S."/>
            <person name="Schroder I."/>
            <person name="Tallon L."/>
            <person name="Sadzewicz L."/>
            <person name="Zhao X."/>
            <person name="Boylan J."/>
            <person name="Ott S."/>
            <person name="Bowen H."/>
            <person name="Vavikolanu K."/>
            <person name="Mehta A."/>
            <person name="Aluvathingal J."/>
            <person name="Nadendla S."/>
            <person name="Lowell S."/>
            <person name="Myers T."/>
            <person name="Yan Y."/>
            <person name="Sichtig H."/>
        </authorList>
    </citation>
    <scope>NUCLEOTIDE SEQUENCE [LARGE SCALE GENOMIC DNA]</scope>
    <source>
        <strain evidence="2 3">FDAARGOS_890</strain>
    </source>
</reference>
<dbReference type="Proteomes" id="UP000595064">
    <property type="component" value="Chromosome"/>
</dbReference>
<sequence length="52" mass="5817">MSGVPITIHLMVLPGQRPLSLHLYEAALVLLGLFLLTLVIFLRDANRFRDGD</sequence>
<organism evidence="2 3">
    <name type="scientific">Delftia lacustris</name>
    <dbReference type="NCBI Taxonomy" id="558537"/>
    <lineage>
        <taxon>Bacteria</taxon>
        <taxon>Pseudomonadati</taxon>
        <taxon>Pseudomonadota</taxon>
        <taxon>Betaproteobacteria</taxon>
        <taxon>Burkholderiales</taxon>
        <taxon>Comamonadaceae</taxon>
        <taxon>Delftia</taxon>
    </lineage>
</organism>
<evidence type="ECO:0000313" key="2">
    <source>
        <dbReference type="EMBL" id="QPS81549.1"/>
    </source>
</evidence>
<keyword evidence="1" id="KW-0472">Membrane</keyword>
<gene>
    <name evidence="2" type="ORF">I6G47_00185</name>
</gene>
<name>A0A7T2YTB4_9BURK</name>
<keyword evidence="1" id="KW-1133">Transmembrane helix</keyword>
<dbReference type="EMBL" id="CP065748">
    <property type="protein sequence ID" value="QPS81549.1"/>
    <property type="molecule type" value="Genomic_DNA"/>
</dbReference>